<proteinExistence type="predicted"/>
<reference evidence="1 2" key="1">
    <citation type="journal article" date="2016" name="Nat. Commun.">
        <title>Thousands of microbial genomes shed light on interconnected biogeochemical processes in an aquifer system.</title>
        <authorList>
            <person name="Anantharaman K."/>
            <person name="Brown C.T."/>
            <person name="Hug L.A."/>
            <person name="Sharon I."/>
            <person name="Castelle C.J."/>
            <person name="Probst A.J."/>
            <person name="Thomas B.C."/>
            <person name="Singh A."/>
            <person name="Wilkins M.J."/>
            <person name="Karaoz U."/>
            <person name="Brodie E.L."/>
            <person name="Williams K.H."/>
            <person name="Hubbard S.S."/>
            <person name="Banfield J.F."/>
        </authorList>
    </citation>
    <scope>NUCLEOTIDE SEQUENCE [LARGE SCALE GENOMIC DNA]</scope>
</reference>
<dbReference type="AlphaFoldDB" id="A0A1F5JSG4"/>
<dbReference type="Pfam" id="PF20295">
    <property type="entry name" value="MC8"/>
    <property type="match status" value="1"/>
</dbReference>
<dbReference type="Proteomes" id="UP000176902">
    <property type="component" value="Unassembled WGS sequence"/>
</dbReference>
<accession>A0A1F5JSG4</accession>
<name>A0A1F5JSG4_9BACT</name>
<comment type="caution">
    <text evidence="1">The sequence shown here is derived from an EMBL/GenBank/DDBJ whole genome shotgun (WGS) entry which is preliminary data.</text>
</comment>
<organism evidence="1 2">
    <name type="scientific">Candidatus Daviesbacteria bacterium RIFCSPHIGHO2_02_FULL_36_13</name>
    <dbReference type="NCBI Taxonomy" id="1797768"/>
    <lineage>
        <taxon>Bacteria</taxon>
        <taxon>Candidatus Daviesiibacteriota</taxon>
    </lineage>
</organism>
<evidence type="ECO:0000313" key="2">
    <source>
        <dbReference type="Proteomes" id="UP000176902"/>
    </source>
</evidence>
<dbReference type="EMBL" id="MFCV01000037">
    <property type="protein sequence ID" value="OGE31535.1"/>
    <property type="molecule type" value="Genomic_DNA"/>
</dbReference>
<protein>
    <submittedName>
        <fullName evidence="1">Uncharacterized protein</fullName>
    </submittedName>
</protein>
<dbReference type="STRING" id="1797768.A3C59_05320"/>
<dbReference type="InterPro" id="IPR046895">
    <property type="entry name" value="ABC-3C_MC8"/>
</dbReference>
<evidence type="ECO:0000313" key="1">
    <source>
        <dbReference type="EMBL" id="OGE31535.1"/>
    </source>
</evidence>
<gene>
    <name evidence="1" type="ORF">A3C59_05320</name>
</gene>
<sequence length="78" mass="9067">MIKPSKYTDINLSIFSVSFSIVSLLKVNRVLKYDELLDKVLLVKGERAKEMFLPSLNFLFSLGKVEYYSELDIFELNL</sequence>